<evidence type="ECO:0000256" key="7">
    <source>
        <dbReference type="PROSITE-ProRule" id="PRU01091"/>
    </source>
</evidence>
<dbReference type="CDD" id="cd00383">
    <property type="entry name" value="trans_reg_C"/>
    <property type="match status" value="1"/>
</dbReference>
<dbReference type="CDD" id="cd19935">
    <property type="entry name" value="REC_OmpR_CusR-like"/>
    <property type="match status" value="1"/>
</dbReference>
<dbReference type="InterPro" id="IPR001789">
    <property type="entry name" value="Sig_transdc_resp-reg_receiver"/>
</dbReference>
<keyword evidence="11" id="KW-1185">Reference proteome</keyword>
<protein>
    <submittedName>
        <fullName evidence="10">Two-component system, OmpR family, copper resistance phosphate regulon response regulator CusR</fullName>
    </submittedName>
</protein>
<dbReference type="RefSeq" id="WP_092012941.1">
    <property type="nucleotide sequence ID" value="NZ_FOXH01000002.1"/>
</dbReference>
<keyword evidence="2" id="KW-0902">Two-component regulatory system</keyword>
<dbReference type="GO" id="GO:0000156">
    <property type="term" value="F:phosphorelay response regulator activity"/>
    <property type="evidence" value="ECO:0007669"/>
    <property type="project" value="TreeGrafter"/>
</dbReference>
<feature type="DNA-binding region" description="OmpR/PhoB-type" evidence="7">
    <location>
        <begin position="126"/>
        <end position="222"/>
    </location>
</feature>
<dbReference type="PROSITE" id="PS50110">
    <property type="entry name" value="RESPONSE_REGULATORY"/>
    <property type="match status" value="1"/>
</dbReference>
<keyword evidence="1 6" id="KW-0597">Phosphoprotein</keyword>
<dbReference type="GO" id="GO:0032993">
    <property type="term" value="C:protein-DNA complex"/>
    <property type="evidence" value="ECO:0007669"/>
    <property type="project" value="TreeGrafter"/>
</dbReference>
<dbReference type="Pfam" id="PF00072">
    <property type="entry name" value="Response_reg"/>
    <property type="match status" value="1"/>
</dbReference>
<name>A0A1I5P785_9BACT</name>
<dbReference type="SMART" id="SM00448">
    <property type="entry name" value="REC"/>
    <property type="match status" value="1"/>
</dbReference>
<dbReference type="PANTHER" id="PTHR48111:SF22">
    <property type="entry name" value="REGULATOR OF RPOS"/>
    <property type="match status" value="1"/>
</dbReference>
<evidence type="ECO:0000256" key="6">
    <source>
        <dbReference type="PROSITE-ProRule" id="PRU00169"/>
    </source>
</evidence>
<dbReference type="Gene3D" id="1.10.10.10">
    <property type="entry name" value="Winged helix-like DNA-binding domain superfamily/Winged helix DNA-binding domain"/>
    <property type="match status" value="1"/>
</dbReference>
<dbReference type="SUPFAM" id="SSF52172">
    <property type="entry name" value="CheY-like"/>
    <property type="match status" value="1"/>
</dbReference>
<evidence type="ECO:0000256" key="4">
    <source>
        <dbReference type="ARBA" id="ARBA00023125"/>
    </source>
</evidence>
<dbReference type="Proteomes" id="UP000199306">
    <property type="component" value="Unassembled WGS sequence"/>
</dbReference>
<evidence type="ECO:0000256" key="1">
    <source>
        <dbReference type="ARBA" id="ARBA00022553"/>
    </source>
</evidence>
<feature type="domain" description="OmpR/PhoB-type" evidence="9">
    <location>
        <begin position="126"/>
        <end position="222"/>
    </location>
</feature>
<proteinExistence type="predicted"/>
<accession>A0A1I5P785</accession>
<reference evidence="10 11" key="1">
    <citation type="submission" date="2016-10" db="EMBL/GenBank/DDBJ databases">
        <authorList>
            <person name="de Groot N.N."/>
        </authorList>
    </citation>
    <scope>NUCLEOTIDE SEQUENCE [LARGE SCALE GENOMIC DNA]</scope>
    <source>
        <strain evidence="11">E92,LMG 26720,CCM 7988</strain>
    </source>
</reference>
<feature type="domain" description="Response regulatory" evidence="8">
    <location>
        <begin position="2"/>
        <end position="116"/>
    </location>
</feature>
<dbReference type="PROSITE" id="PS51755">
    <property type="entry name" value="OMPR_PHOB"/>
    <property type="match status" value="1"/>
</dbReference>
<keyword evidence="4 7" id="KW-0238">DNA-binding</keyword>
<dbReference type="SMART" id="SM00862">
    <property type="entry name" value="Trans_reg_C"/>
    <property type="match status" value="1"/>
</dbReference>
<dbReference type="EMBL" id="FOXH01000002">
    <property type="protein sequence ID" value="SFP29968.1"/>
    <property type="molecule type" value="Genomic_DNA"/>
</dbReference>
<dbReference type="GO" id="GO:0005829">
    <property type="term" value="C:cytosol"/>
    <property type="evidence" value="ECO:0007669"/>
    <property type="project" value="TreeGrafter"/>
</dbReference>
<dbReference type="STRING" id="1079859.SAMN04515674_102323"/>
<dbReference type="Gene3D" id="6.10.250.690">
    <property type="match status" value="1"/>
</dbReference>
<dbReference type="PANTHER" id="PTHR48111">
    <property type="entry name" value="REGULATOR OF RPOS"/>
    <property type="match status" value="1"/>
</dbReference>
<dbReference type="InterPro" id="IPR016032">
    <property type="entry name" value="Sig_transdc_resp-reg_C-effctor"/>
</dbReference>
<dbReference type="InterPro" id="IPR039420">
    <property type="entry name" value="WalR-like"/>
</dbReference>
<dbReference type="GO" id="GO:0006355">
    <property type="term" value="P:regulation of DNA-templated transcription"/>
    <property type="evidence" value="ECO:0007669"/>
    <property type="project" value="InterPro"/>
</dbReference>
<evidence type="ECO:0000259" key="9">
    <source>
        <dbReference type="PROSITE" id="PS51755"/>
    </source>
</evidence>
<dbReference type="GO" id="GO:0000976">
    <property type="term" value="F:transcription cis-regulatory region binding"/>
    <property type="evidence" value="ECO:0007669"/>
    <property type="project" value="TreeGrafter"/>
</dbReference>
<gene>
    <name evidence="10" type="ORF">SAMN04515674_102323</name>
</gene>
<sequence length="223" mass="25568">MKILLIEDEQKTVQSLKQGLEENGFEVEFCYDGLMGKHLAKKKQFQLIVSDVIMPGLNGIELCRELRNEGVQTPILLLTALGELEDKLLGFEVGADDYLIKPFEFQELLARIKAMSRRMQGVQMGGNLLRFADLTLDLDAKTVFRSEKKIELTAKEFALLEYLLRNQGKVLSKDDIAEKVWDYESSTNLIEVYITLLRKKIDKDFPTRLIHNVYGMGYVLKSE</sequence>
<dbReference type="InterPro" id="IPR011006">
    <property type="entry name" value="CheY-like_superfamily"/>
</dbReference>
<dbReference type="AlphaFoldDB" id="A0A1I5P785"/>
<dbReference type="InterPro" id="IPR036388">
    <property type="entry name" value="WH-like_DNA-bd_sf"/>
</dbReference>
<dbReference type="Gene3D" id="3.40.50.2300">
    <property type="match status" value="1"/>
</dbReference>
<keyword evidence="3" id="KW-0805">Transcription regulation</keyword>
<dbReference type="Pfam" id="PF00486">
    <property type="entry name" value="Trans_reg_C"/>
    <property type="match status" value="1"/>
</dbReference>
<dbReference type="InterPro" id="IPR001867">
    <property type="entry name" value="OmpR/PhoB-type_DNA-bd"/>
</dbReference>
<evidence type="ECO:0000259" key="8">
    <source>
        <dbReference type="PROSITE" id="PS50110"/>
    </source>
</evidence>
<evidence type="ECO:0000313" key="11">
    <source>
        <dbReference type="Proteomes" id="UP000199306"/>
    </source>
</evidence>
<evidence type="ECO:0000256" key="5">
    <source>
        <dbReference type="ARBA" id="ARBA00023163"/>
    </source>
</evidence>
<dbReference type="OrthoDB" id="5343479at2"/>
<evidence type="ECO:0000256" key="2">
    <source>
        <dbReference type="ARBA" id="ARBA00023012"/>
    </source>
</evidence>
<evidence type="ECO:0000313" key="10">
    <source>
        <dbReference type="EMBL" id="SFP29968.1"/>
    </source>
</evidence>
<keyword evidence="5" id="KW-0804">Transcription</keyword>
<feature type="modified residue" description="4-aspartylphosphate" evidence="6">
    <location>
        <position position="51"/>
    </location>
</feature>
<dbReference type="SUPFAM" id="SSF46894">
    <property type="entry name" value="C-terminal effector domain of the bipartite response regulators"/>
    <property type="match status" value="1"/>
</dbReference>
<organism evidence="10 11">
    <name type="scientific">Pseudarcicella hirudinis</name>
    <dbReference type="NCBI Taxonomy" id="1079859"/>
    <lineage>
        <taxon>Bacteria</taxon>
        <taxon>Pseudomonadati</taxon>
        <taxon>Bacteroidota</taxon>
        <taxon>Cytophagia</taxon>
        <taxon>Cytophagales</taxon>
        <taxon>Flectobacillaceae</taxon>
        <taxon>Pseudarcicella</taxon>
    </lineage>
</organism>
<evidence type="ECO:0000256" key="3">
    <source>
        <dbReference type="ARBA" id="ARBA00023015"/>
    </source>
</evidence>
<dbReference type="FunFam" id="1.10.10.10:FF:000005">
    <property type="entry name" value="Two-component system response regulator"/>
    <property type="match status" value="1"/>
</dbReference>